<reference evidence="11 12" key="1">
    <citation type="submission" date="2024-10" db="EMBL/GenBank/DDBJ databases">
        <authorList>
            <person name="Kim D."/>
        </authorList>
    </citation>
    <scope>NUCLEOTIDE SEQUENCE [LARGE SCALE GENOMIC DNA]</scope>
    <source>
        <strain evidence="11">BH-2024</strain>
    </source>
</reference>
<dbReference type="InterPro" id="IPR007110">
    <property type="entry name" value="Ig-like_dom"/>
</dbReference>
<sequence length="947" mass="106890">MKTIWARIGQPITLPCEFESSSGTVAGSSDQIEWRKNGTLIFNAFGTEPGFFASDYEGRLSRASAMDLTIHSVQLRDQSLFLCSISRFPRGKTVGGRENGEMIRLIVNVIPRILEPLDGLKIFVRENGTLRQNCTADGIPSPSIKWSKKMKNGKWRIMSYNRQLVIEQFSADDEGEFNCEAQNFEGTENAIVTIKKRKPLRIDRENASLLNKTAVEGAAVFWHCSVEQRKQWDEGKVRIRWTKGGKAINAMEVGLRAHFNDEDGSFGIMFLRRTDSGEFECHATLLDSADELLERDSVKVQLNVQYKPEVSPKSRRFYALRSDHPAELECLLEANPLPTLVKWTKNGRPITEHTEKSIDRNLLRSAVRIPFVNFRESAGIYTCEAENIIGVTEPNLEIHVVVAEAPKFTRSPAPKYIVKAGERVEIECEGFGEVPIKRVWSRKEDGRHRSFSEAKFAIANAAHSDHGNYCCVLISSVATVSREVQLIVHETAPQCATNFRVQCEGQQRLAVYWMPGYPGGDHSQSFRIFYQQIRNDTPITANEAWKVTDQRTDQSKLHVDHLELFGEYEFKLETSNRIGTTNCTIPGTHYTCSKLDRPTNFLLVNSTAGVLILKWDEVKEANSYRIKGRKNCDAKKEGKSNWEEMAQTSGTTYKLNSAKLNLGPDSKCCAELVVQSVRPPFSASDHSSAVILPIGCSVGTLSSNLSSLFLFSLCTIFLLFLLFVLFFFYSLHRGNEKARQNQKKRSAKNGTNSEEKKQCQKRMSDRRMESKIGQIGMGSAEGTLFGDSFNNDAFAQCAFGHPIAITRKLFPENYICTKFARFDEEEEGEEGSYKSEESFFGHFPSDGAPFLNSFNGIATISENIHRKRNDENNNSSVNSKSVGTFAENLPSFVAENLVAEKNEGNQKSAVVEMLREKYLFEDAELNVLNELRIEHLRKEMSKNWAER</sequence>
<comment type="caution">
    <text evidence="11">The sequence shown here is derived from an EMBL/GenBank/DDBJ whole genome shotgun (WGS) entry which is preliminary data.</text>
</comment>
<dbReference type="Pfam" id="PF13927">
    <property type="entry name" value="Ig_3"/>
    <property type="match status" value="1"/>
</dbReference>
<dbReference type="PANTHER" id="PTHR11640">
    <property type="entry name" value="NEPHRIN"/>
    <property type="match status" value="1"/>
</dbReference>
<dbReference type="AlphaFoldDB" id="A0ABD2M649"/>
<evidence type="ECO:0000256" key="4">
    <source>
        <dbReference type="ARBA" id="ARBA00023157"/>
    </source>
</evidence>
<dbReference type="PANTHER" id="PTHR11640:SF31">
    <property type="entry name" value="IRREGULAR CHIASM C-ROUGHEST PROTEIN-RELATED"/>
    <property type="match status" value="1"/>
</dbReference>
<protein>
    <submittedName>
        <fullName evidence="11">Uncharacterized protein</fullName>
    </submittedName>
</protein>
<dbReference type="Gene3D" id="2.60.40.10">
    <property type="entry name" value="Immunoglobulins"/>
    <property type="match status" value="6"/>
</dbReference>
<dbReference type="InterPro" id="IPR003961">
    <property type="entry name" value="FN3_dom"/>
</dbReference>
<dbReference type="SMART" id="SM00408">
    <property type="entry name" value="IGc2"/>
    <property type="match status" value="4"/>
</dbReference>
<feature type="domain" description="Ig-like" evidence="9">
    <location>
        <begin position="406"/>
        <end position="481"/>
    </location>
</feature>
<evidence type="ECO:0000256" key="3">
    <source>
        <dbReference type="ARBA" id="ARBA00023136"/>
    </source>
</evidence>
<gene>
    <name evidence="11" type="ORF">niasHT_006401</name>
</gene>
<keyword evidence="12" id="KW-1185">Reference proteome</keyword>
<dbReference type="SUPFAM" id="SSF48726">
    <property type="entry name" value="Immunoglobulin"/>
    <property type="match status" value="5"/>
</dbReference>
<dbReference type="Proteomes" id="UP001620626">
    <property type="component" value="Unassembled WGS sequence"/>
</dbReference>
<keyword evidence="8" id="KW-0812">Transmembrane</keyword>
<evidence type="ECO:0000256" key="6">
    <source>
        <dbReference type="ARBA" id="ARBA00023319"/>
    </source>
</evidence>
<feature type="domain" description="Ig-like" evidence="9">
    <location>
        <begin position="1"/>
        <end position="95"/>
    </location>
</feature>
<evidence type="ECO:0000256" key="2">
    <source>
        <dbReference type="ARBA" id="ARBA00022737"/>
    </source>
</evidence>
<keyword evidence="2" id="KW-0677">Repeat</keyword>
<dbReference type="PROSITE" id="PS50853">
    <property type="entry name" value="FN3"/>
    <property type="match status" value="1"/>
</dbReference>
<evidence type="ECO:0000259" key="10">
    <source>
        <dbReference type="PROSITE" id="PS50853"/>
    </source>
</evidence>
<evidence type="ECO:0000313" key="11">
    <source>
        <dbReference type="EMBL" id="KAL3123001.1"/>
    </source>
</evidence>
<dbReference type="EMBL" id="JBICBT010000115">
    <property type="protein sequence ID" value="KAL3123001.1"/>
    <property type="molecule type" value="Genomic_DNA"/>
</dbReference>
<dbReference type="InterPro" id="IPR036116">
    <property type="entry name" value="FN3_sf"/>
</dbReference>
<keyword evidence="6" id="KW-0393">Immunoglobulin domain</keyword>
<evidence type="ECO:0000259" key="9">
    <source>
        <dbReference type="PROSITE" id="PS50835"/>
    </source>
</evidence>
<dbReference type="InterPro" id="IPR051275">
    <property type="entry name" value="Cell_adhesion_signaling"/>
</dbReference>
<feature type="transmembrane region" description="Helical" evidence="8">
    <location>
        <begin position="708"/>
        <end position="729"/>
    </location>
</feature>
<dbReference type="CDD" id="cd00096">
    <property type="entry name" value="Ig"/>
    <property type="match status" value="1"/>
</dbReference>
<dbReference type="SMART" id="SM00409">
    <property type="entry name" value="IG"/>
    <property type="match status" value="5"/>
</dbReference>
<keyword evidence="8" id="KW-1133">Transmembrane helix</keyword>
<dbReference type="InterPro" id="IPR003599">
    <property type="entry name" value="Ig_sub"/>
</dbReference>
<feature type="domain" description="Ig-like" evidence="9">
    <location>
        <begin position="111"/>
        <end position="195"/>
    </location>
</feature>
<keyword evidence="4" id="KW-1015">Disulfide bond</keyword>
<dbReference type="Pfam" id="PF07679">
    <property type="entry name" value="I-set"/>
    <property type="match status" value="1"/>
</dbReference>
<feature type="domain" description="Fibronectin type-III" evidence="10">
    <location>
        <begin position="495"/>
        <end position="594"/>
    </location>
</feature>
<organism evidence="11 12">
    <name type="scientific">Heterodera trifolii</name>
    <dbReference type="NCBI Taxonomy" id="157864"/>
    <lineage>
        <taxon>Eukaryota</taxon>
        <taxon>Metazoa</taxon>
        <taxon>Ecdysozoa</taxon>
        <taxon>Nematoda</taxon>
        <taxon>Chromadorea</taxon>
        <taxon>Rhabditida</taxon>
        <taxon>Tylenchina</taxon>
        <taxon>Tylenchomorpha</taxon>
        <taxon>Tylenchoidea</taxon>
        <taxon>Heteroderidae</taxon>
        <taxon>Heteroderinae</taxon>
        <taxon>Heterodera</taxon>
    </lineage>
</organism>
<dbReference type="InterPro" id="IPR013783">
    <property type="entry name" value="Ig-like_fold"/>
</dbReference>
<evidence type="ECO:0000256" key="8">
    <source>
        <dbReference type="SAM" id="Phobius"/>
    </source>
</evidence>
<feature type="domain" description="Ig-like" evidence="9">
    <location>
        <begin position="199"/>
        <end position="299"/>
    </location>
</feature>
<dbReference type="InterPro" id="IPR013098">
    <property type="entry name" value="Ig_I-set"/>
</dbReference>
<dbReference type="CDD" id="cd00063">
    <property type="entry name" value="FN3"/>
    <property type="match status" value="1"/>
</dbReference>
<feature type="region of interest" description="Disordered" evidence="7">
    <location>
        <begin position="739"/>
        <end position="769"/>
    </location>
</feature>
<name>A0ABD2M649_9BILA</name>
<comment type="subcellular location">
    <subcellularLocation>
        <location evidence="1">Membrane</location>
        <topology evidence="1">Single-pass type I membrane protein</topology>
    </subcellularLocation>
</comment>
<evidence type="ECO:0000313" key="12">
    <source>
        <dbReference type="Proteomes" id="UP001620626"/>
    </source>
</evidence>
<dbReference type="InterPro" id="IPR036179">
    <property type="entry name" value="Ig-like_dom_sf"/>
</dbReference>
<evidence type="ECO:0000256" key="1">
    <source>
        <dbReference type="ARBA" id="ARBA00004479"/>
    </source>
</evidence>
<accession>A0ABD2M649</accession>
<keyword evidence="5" id="KW-0325">Glycoprotein</keyword>
<dbReference type="GO" id="GO:0016020">
    <property type="term" value="C:membrane"/>
    <property type="evidence" value="ECO:0007669"/>
    <property type="project" value="UniProtKB-SubCell"/>
</dbReference>
<feature type="compositionally biased region" description="Basic and acidic residues" evidence="7">
    <location>
        <begin position="753"/>
        <end position="769"/>
    </location>
</feature>
<proteinExistence type="predicted"/>
<keyword evidence="3 8" id="KW-0472">Membrane</keyword>
<dbReference type="InterPro" id="IPR003598">
    <property type="entry name" value="Ig_sub2"/>
</dbReference>
<evidence type="ECO:0000256" key="5">
    <source>
        <dbReference type="ARBA" id="ARBA00023180"/>
    </source>
</evidence>
<evidence type="ECO:0000256" key="7">
    <source>
        <dbReference type="SAM" id="MobiDB-lite"/>
    </source>
</evidence>
<dbReference type="SUPFAM" id="SSF49265">
    <property type="entry name" value="Fibronectin type III"/>
    <property type="match status" value="1"/>
</dbReference>
<dbReference type="PROSITE" id="PS50835">
    <property type="entry name" value="IG_LIKE"/>
    <property type="match status" value="5"/>
</dbReference>
<feature type="domain" description="Ig-like" evidence="9">
    <location>
        <begin position="308"/>
        <end position="399"/>
    </location>
</feature>